<dbReference type="EMBL" id="BMLX01000001">
    <property type="protein sequence ID" value="GGP18338.1"/>
    <property type="molecule type" value="Genomic_DNA"/>
</dbReference>
<dbReference type="Gene3D" id="3.40.50.720">
    <property type="entry name" value="NAD(P)-binding Rossmann-like Domain"/>
    <property type="match status" value="2"/>
</dbReference>
<dbReference type="Pfam" id="PF00389">
    <property type="entry name" value="2-Hacid_dh"/>
    <property type="match status" value="1"/>
</dbReference>
<dbReference type="PROSITE" id="PS00671">
    <property type="entry name" value="D_2_HYDROXYACID_DH_3"/>
    <property type="match status" value="1"/>
</dbReference>
<gene>
    <name evidence="6" type="primary">ghrB</name>
    <name evidence="6" type="ORF">GCM10010970_04430</name>
</gene>
<evidence type="ECO:0000256" key="3">
    <source>
        <dbReference type="RuleBase" id="RU003719"/>
    </source>
</evidence>
<proteinExistence type="inferred from homology"/>
<dbReference type="PROSITE" id="PS00065">
    <property type="entry name" value="D_2_HYDROXYACID_DH_1"/>
    <property type="match status" value="1"/>
</dbReference>
<dbReference type="InterPro" id="IPR006139">
    <property type="entry name" value="D-isomer_2_OHA_DH_cat_dom"/>
</dbReference>
<dbReference type="InterPro" id="IPR029752">
    <property type="entry name" value="D-isomer_DH_CS1"/>
</dbReference>
<feature type="domain" description="D-isomer specific 2-hydroxyacid dehydrogenase catalytic" evidence="4">
    <location>
        <begin position="5"/>
        <end position="321"/>
    </location>
</feature>
<evidence type="ECO:0000256" key="2">
    <source>
        <dbReference type="ARBA" id="ARBA00023002"/>
    </source>
</evidence>
<keyword evidence="2 3" id="KW-0560">Oxidoreductase</keyword>
<keyword evidence="7" id="KW-1185">Reference proteome</keyword>
<dbReference type="RefSeq" id="WP_188701894.1">
    <property type="nucleotide sequence ID" value="NZ_BMLX01000001.1"/>
</dbReference>
<reference evidence="7" key="1">
    <citation type="journal article" date="2019" name="Int. J. Syst. Evol. Microbiol.">
        <title>The Global Catalogue of Microorganisms (GCM) 10K type strain sequencing project: providing services to taxonomists for standard genome sequencing and annotation.</title>
        <authorList>
            <consortium name="The Broad Institute Genomics Platform"/>
            <consortium name="The Broad Institute Genome Sequencing Center for Infectious Disease"/>
            <person name="Wu L."/>
            <person name="Ma J."/>
        </authorList>
    </citation>
    <scope>NUCLEOTIDE SEQUENCE [LARGE SCALE GENOMIC DNA]</scope>
    <source>
        <strain evidence="7">CGMCC 1.8859</strain>
    </source>
</reference>
<evidence type="ECO:0000256" key="1">
    <source>
        <dbReference type="ARBA" id="ARBA00005854"/>
    </source>
</evidence>
<dbReference type="InterPro" id="IPR050223">
    <property type="entry name" value="D-isomer_2-hydroxyacid_DH"/>
</dbReference>
<feature type="domain" description="D-isomer specific 2-hydroxyacid dehydrogenase NAD-binding" evidence="5">
    <location>
        <begin position="109"/>
        <end position="288"/>
    </location>
</feature>
<dbReference type="SUPFAM" id="SSF52283">
    <property type="entry name" value="Formate/glycerate dehydrogenase catalytic domain-like"/>
    <property type="match status" value="1"/>
</dbReference>
<dbReference type="Pfam" id="PF02826">
    <property type="entry name" value="2-Hacid_dh_C"/>
    <property type="match status" value="1"/>
</dbReference>
<comment type="similarity">
    <text evidence="1 3">Belongs to the D-isomer specific 2-hydroxyacid dehydrogenase family.</text>
</comment>
<dbReference type="PANTHER" id="PTHR10996">
    <property type="entry name" value="2-HYDROXYACID DEHYDROGENASE-RELATED"/>
    <property type="match status" value="1"/>
</dbReference>
<dbReference type="SUPFAM" id="SSF51735">
    <property type="entry name" value="NAD(P)-binding Rossmann-fold domains"/>
    <property type="match status" value="1"/>
</dbReference>
<accession>A0ABQ2P4S1</accession>
<evidence type="ECO:0000259" key="4">
    <source>
        <dbReference type="Pfam" id="PF00389"/>
    </source>
</evidence>
<dbReference type="InterPro" id="IPR029753">
    <property type="entry name" value="D-isomer_DH_CS"/>
</dbReference>
<dbReference type="InterPro" id="IPR006140">
    <property type="entry name" value="D-isomer_DH_NAD-bd"/>
</dbReference>
<dbReference type="CDD" id="cd05301">
    <property type="entry name" value="GDH"/>
    <property type="match status" value="1"/>
</dbReference>
<dbReference type="Proteomes" id="UP000637267">
    <property type="component" value="Unassembled WGS sequence"/>
</dbReference>
<organism evidence="6 7">
    <name type="scientific">Silvimonas iriomotensis</name>
    <dbReference type="NCBI Taxonomy" id="449662"/>
    <lineage>
        <taxon>Bacteria</taxon>
        <taxon>Pseudomonadati</taxon>
        <taxon>Pseudomonadota</taxon>
        <taxon>Betaproteobacteria</taxon>
        <taxon>Neisseriales</taxon>
        <taxon>Chitinibacteraceae</taxon>
        <taxon>Silvimonas</taxon>
    </lineage>
</organism>
<dbReference type="PANTHER" id="PTHR10996:SF283">
    <property type="entry name" value="GLYOXYLATE_HYDROXYPYRUVATE REDUCTASE B"/>
    <property type="match status" value="1"/>
</dbReference>
<sequence>MKPVVVLASPVPEDVLQQLEARCSVRRFDAPRAKADLVAFHGALADAQGMIGAGMKIDADFLAHAPQLRVVSTISAGYDTIKVDDLTARNVALFNTSGALAGTTADTALALMLAVARRVVELDGWVRQGQWQKVVGLDHFGVDVQGKTLGIIGMGSIGAEVARRGALGFGMRVLYTKRTPNRQAEQAFGARQCDLQELLTQSDFVCVTVPLTPQTRNLIGAEQIASMKPNAVLVNIARGGIVDEAALAAALKAGHLAGAGLDVFETEPTPADNPLLQLPNVVALPHIGSATVETRHAMAVSAAQNLLRALAGNPDLKNAVNPVVLERSRAG</sequence>
<comment type="caution">
    <text evidence="6">The sequence shown here is derived from an EMBL/GenBank/DDBJ whole genome shotgun (WGS) entry which is preliminary data.</text>
</comment>
<dbReference type="InterPro" id="IPR036291">
    <property type="entry name" value="NAD(P)-bd_dom_sf"/>
</dbReference>
<name>A0ABQ2P4S1_9NEIS</name>
<evidence type="ECO:0000313" key="6">
    <source>
        <dbReference type="EMBL" id="GGP18338.1"/>
    </source>
</evidence>
<evidence type="ECO:0000313" key="7">
    <source>
        <dbReference type="Proteomes" id="UP000637267"/>
    </source>
</evidence>
<protein>
    <submittedName>
        <fullName evidence="6">Glyoxylate/hydroxypyruvate reductase B</fullName>
    </submittedName>
</protein>
<evidence type="ECO:0000259" key="5">
    <source>
        <dbReference type="Pfam" id="PF02826"/>
    </source>
</evidence>